<gene>
    <name evidence="2" type="ORF">EV692_0835</name>
</gene>
<evidence type="ECO:0008006" key="4">
    <source>
        <dbReference type="Google" id="ProtNLM"/>
    </source>
</evidence>
<dbReference type="OrthoDB" id="5689973at2"/>
<reference evidence="2 3" key="1">
    <citation type="submission" date="2019-03" db="EMBL/GenBank/DDBJ databases">
        <title>Genomic Encyclopedia of Type Strains, Phase IV (KMG-IV): sequencing the most valuable type-strain genomes for metagenomic binning, comparative biology and taxonomic classification.</title>
        <authorList>
            <person name="Goeker M."/>
        </authorList>
    </citation>
    <scope>NUCLEOTIDE SEQUENCE [LARGE SCALE GENOMIC DNA]</scope>
    <source>
        <strain evidence="2 3">DSM 10053</strain>
    </source>
</reference>
<keyword evidence="1" id="KW-0732">Signal</keyword>
<dbReference type="AlphaFoldDB" id="A0A4R1KYH7"/>
<evidence type="ECO:0000313" key="2">
    <source>
        <dbReference type="EMBL" id="TCK70555.1"/>
    </source>
</evidence>
<feature type="chain" id="PRO_5030099130" description="Secreted protein" evidence="1">
    <location>
        <begin position="23"/>
        <end position="75"/>
    </location>
</feature>
<comment type="caution">
    <text evidence="2">The sequence shown here is derived from an EMBL/GenBank/DDBJ whole genome shotgun (WGS) entry which is preliminary data.</text>
</comment>
<sequence>MRNLRKLAILAIGLGVSSMSLAYWTSASLESERENGMYYRICNYQTLDGYRFSIQVKGFCPISVRVDPETGQYQK</sequence>
<dbReference type="Proteomes" id="UP000295496">
    <property type="component" value="Unassembled WGS sequence"/>
</dbReference>
<proteinExistence type="predicted"/>
<name>A0A4R1KYH7_9PAST</name>
<protein>
    <recommendedName>
        <fullName evidence="4">Secreted protein</fullName>
    </recommendedName>
</protein>
<feature type="signal peptide" evidence="1">
    <location>
        <begin position="1"/>
        <end position="22"/>
    </location>
</feature>
<dbReference type="RefSeq" id="WP_132300829.1">
    <property type="nucleotide sequence ID" value="NZ_CP170642.1"/>
</dbReference>
<evidence type="ECO:0000313" key="3">
    <source>
        <dbReference type="Proteomes" id="UP000295496"/>
    </source>
</evidence>
<organism evidence="2 3">
    <name type="scientific">Lonepinella koalarum</name>
    <dbReference type="NCBI Taxonomy" id="53417"/>
    <lineage>
        <taxon>Bacteria</taxon>
        <taxon>Pseudomonadati</taxon>
        <taxon>Pseudomonadota</taxon>
        <taxon>Gammaproteobacteria</taxon>
        <taxon>Pasteurellales</taxon>
        <taxon>Pasteurellaceae</taxon>
        <taxon>Lonepinella</taxon>
    </lineage>
</organism>
<dbReference type="EMBL" id="SMGJ01000002">
    <property type="protein sequence ID" value="TCK70555.1"/>
    <property type="molecule type" value="Genomic_DNA"/>
</dbReference>
<evidence type="ECO:0000256" key="1">
    <source>
        <dbReference type="SAM" id="SignalP"/>
    </source>
</evidence>
<accession>A0A4R1KYH7</accession>
<keyword evidence="3" id="KW-1185">Reference proteome</keyword>